<evidence type="ECO:0000313" key="6">
    <source>
        <dbReference type="EMBL" id="KAF3564129.1"/>
    </source>
</evidence>
<comment type="caution">
    <text evidence="6">The sequence shown here is derived from an EMBL/GenBank/DDBJ whole genome shotgun (WGS) entry which is preliminary data.</text>
</comment>
<sequence>MSYLRQTKGNRALSSVSTLLLSILFFISKPSNAQSSSPKFACDATKNPSLAGYGFCNTGLNAEARVTDLVGRLTLEEKIGFLVSKATGVSRLGIPDYNWWSEALHGVSDVGDGSSFKEKHKAMSYLRQTKGNRALSSVSTLLLSILFFISKPSNAQSSSPKFACDATKNPSLAGYGFCNTGLNAEARVTDLVGRLTLEEKIGFLVSKATGVSRLGIPDYNWWSEALHGVSDVGDGSSFKGPVPGATSFPQVILTAASFNVSLFQAIGKVVSTEARAMYNVGAAGLTFWSPNVNIFRDPRWGRGQETPGEDPTLVSKYAVAYVKGLQGTDGGDPNILKVNQQDMDDTFQPPFKSCVVDGNVASVMCSYNQVNGKPTRADPDLLSGVIRRQWKLNGYIVSDCDSVEVMYANQHYTKTPEEAVAKSMLAGLDLNCDHFTGQHALGAVKAGLVNETDVDTAISNNFATLMRLGFFNGDPKKHPYCNLGPQDVCTAENHELAREAARQGIVLLKNSPGSLPFSPSAIKTLAVIGPNANVTDTMIGNYHVWAKYQMGCPNVACTEADIDSATSLAASADAVVLVMGTDLSIEREDHDRVDLFLPGKQQQLVTEVAKVAKGPVVLVIMSGGGLDVTFAKNDPKITSIMWVGFPGQAGGLAIADVIFGRHNPSGKLPMTWYPQSYVENLPMSNMNMRADNSTGYPGRTYRFYTGETVYAFGDGISYTHFNHRLIKPPRLVSLSLAKSHPCRTSKCQSVDAIGPYCGKAIEVQLRVRNAGEREGTDTVFLFTTPPAVHRSPVKHLLAFEKVRLGKKEKAVVRFNVDVCKDLSVVDETGKRKIALGVHVLHVGSLKYSLIVRI</sequence>
<dbReference type="InterPro" id="IPR001764">
    <property type="entry name" value="Glyco_hydro_3_N"/>
</dbReference>
<evidence type="ECO:0000256" key="4">
    <source>
        <dbReference type="SAM" id="SignalP"/>
    </source>
</evidence>
<evidence type="ECO:0000256" key="3">
    <source>
        <dbReference type="ARBA" id="ARBA00023295"/>
    </source>
</evidence>
<keyword evidence="3" id="KW-0326">Glycosidase</keyword>
<organism evidence="6 7">
    <name type="scientific">Brassica cretica</name>
    <name type="common">Mustard</name>
    <dbReference type="NCBI Taxonomy" id="69181"/>
    <lineage>
        <taxon>Eukaryota</taxon>
        <taxon>Viridiplantae</taxon>
        <taxon>Streptophyta</taxon>
        <taxon>Embryophyta</taxon>
        <taxon>Tracheophyta</taxon>
        <taxon>Spermatophyta</taxon>
        <taxon>Magnoliopsida</taxon>
        <taxon>eudicotyledons</taxon>
        <taxon>Gunneridae</taxon>
        <taxon>Pentapetalae</taxon>
        <taxon>rosids</taxon>
        <taxon>malvids</taxon>
        <taxon>Brassicales</taxon>
        <taxon>Brassicaceae</taxon>
        <taxon>Brassiceae</taxon>
        <taxon>Brassica</taxon>
    </lineage>
</organism>
<dbReference type="SMART" id="SM01217">
    <property type="entry name" value="Fn3_like"/>
    <property type="match status" value="1"/>
</dbReference>
<dbReference type="Proteomes" id="UP000266723">
    <property type="component" value="Unassembled WGS sequence"/>
</dbReference>
<reference evidence="6 7" key="1">
    <citation type="journal article" date="2020" name="BMC Genomics">
        <title>Intraspecific diversification of the crop wild relative Brassica cretica Lam. using demographic model selection.</title>
        <authorList>
            <person name="Kioukis A."/>
            <person name="Michalopoulou V.A."/>
            <person name="Briers L."/>
            <person name="Pirintsos S."/>
            <person name="Studholme D.J."/>
            <person name="Pavlidis P."/>
            <person name="Sarris P.F."/>
        </authorList>
    </citation>
    <scope>NUCLEOTIDE SEQUENCE [LARGE SCALE GENOMIC DNA]</scope>
    <source>
        <strain evidence="7">cv. PFS-1207/04</strain>
    </source>
</reference>
<dbReference type="Pfam" id="PF00933">
    <property type="entry name" value="Glyco_hydro_3"/>
    <property type="match status" value="1"/>
</dbReference>
<dbReference type="SUPFAM" id="SSF52279">
    <property type="entry name" value="Beta-D-glucan exohydrolase, C-terminal domain"/>
    <property type="match status" value="1"/>
</dbReference>
<protein>
    <recommendedName>
        <fullName evidence="5">Fibronectin type III-like domain-containing protein</fullName>
    </recommendedName>
</protein>
<dbReference type="InterPro" id="IPR026891">
    <property type="entry name" value="Fn3-like"/>
</dbReference>
<gene>
    <name evidence="6" type="ORF">DY000_02019240</name>
</gene>
<evidence type="ECO:0000256" key="2">
    <source>
        <dbReference type="ARBA" id="ARBA00022801"/>
    </source>
</evidence>
<keyword evidence="7" id="KW-1185">Reference proteome</keyword>
<keyword evidence="1 4" id="KW-0732">Signal</keyword>
<dbReference type="InterPro" id="IPR036881">
    <property type="entry name" value="Glyco_hydro_3_C_sf"/>
</dbReference>
<evidence type="ECO:0000259" key="5">
    <source>
        <dbReference type="SMART" id="SM01217"/>
    </source>
</evidence>
<feature type="signal peptide" evidence="4">
    <location>
        <begin position="1"/>
        <end position="33"/>
    </location>
</feature>
<keyword evidence="2" id="KW-0378">Hydrolase</keyword>
<dbReference type="InterPro" id="IPR017853">
    <property type="entry name" value="GH"/>
</dbReference>
<dbReference type="InterPro" id="IPR002772">
    <property type="entry name" value="Glyco_hydro_3_C"/>
</dbReference>
<dbReference type="Pfam" id="PF14310">
    <property type="entry name" value="Fn3-like"/>
    <property type="match status" value="1"/>
</dbReference>
<dbReference type="PANTHER" id="PTHR42721:SF20">
    <property type="entry name" value="BETA-D-XYLOSIDASE 3"/>
    <property type="match status" value="1"/>
</dbReference>
<proteinExistence type="predicted"/>
<dbReference type="Gene3D" id="3.20.20.300">
    <property type="entry name" value="Glycoside hydrolase, family 3, N-terminal domain"/>
    <property type="match status" value="3"/>
</dbReference>
<feature type="chain" id="PRO_5046616295" description="Fibronectin type III-like domain-containing protein" evidence="4">
    <location>
        <begin position="34"/>
        <end position="853"/>
    </location>
</feature>
<dbReference type="Gene3D" id="3.40.50.1700">
    <property type="entry name" value="Glycoside hydrolase family 3 C-terminal domain"/>
    <property type="match status" value="1"/>
</dbReference>
<dbReference type="EMBL" id="QGKV02000759">
    <property type="protein sequence ID" value="KAF3564129.1"/>
    <property type="molecule type" value="Genomic_DNA"/>
</dbReference>
<dbReference type="PANTHER" id="PTHR42721">
    <property type="entry name" value="SUGAR HYDROLASE-RELATED"/>
    <property type="match status" value="1"/>
</dbReference>
<dbReference type="Pfam" id="PF01915">
    <property type="entry name" value="Glyco_hydro_3_C"/>
    <property type="match status" value="1"/>
</dbReference>
<dbReference type="Gene3D" id="2.60.40.10">
    <property type="entry name" value="Immunoglobulins"/>
    <property type="match status" value="1"/>
</dbReference>
<evidence type="ECO:0000256" key="1">
    <source>
        <dbReference type="ARBA" id="ARBA00022729"/>
    </source>
</evidence>
<accession>A0ABQ7CXG8</accession>
<dbReference type="InterPro" id="IPR044993">
    <property type="entry name" value="BXL"/>
</dbReference>
<dbReference type="SUPFAM" id="SSF51445">
    <property type="entry name" value="(Trans)glycosidases"/>
    <property type="match status" value="2"/>
</dbReference>
<dbReference type="InterPro" id="IPR036962">
    <property type="entry name" value="Glyco_hydro_3_N_sf"/>
</dbReference>
<evidence type="ECO:0000313" key="7">
    <source>
        <dbReference type="Proteomes" id="UP000266723"/>
    </source>
</evidence>
<name>A0ABQ7CXG8_BRACR</name>
<feature type="domain" description="Fibronectin type III-like" evidence="5">
    <location>
        <begin position="777"/>
        <end position="846"/>
    </location>
</feature>
<dbReference type="InterPro" id="IPR013783">
    <property type="entry name" value="Ig-like_fold"/>
</dbReference>